<feature type="transmembrane region" description="Helical" evidence="1">
    <location>
        <begin position="342"/>
        <end position="360"/>
    </location>
</feature>
<sequence>MLFGSLFVFSFMLVSLRFVDLVRPRELQMVFLAIGLFICLLGSSLLHTRKPTHSIYRKCSFIFIVLLFFLCLFASSRFPKVANIIPWRGLLPSPFGLTLATCCLCSVVPIALHGCIGAETVHFVVAAFLSAFQLNELSLFQSRLISGNLFMGSNMIILACLYSFQMLKLKQTYSQNEPITDDLVNVFLIAPLLTKLVLVGLNKWDQFEHGFDIINNAPKSDGYVLRYNTGMVFGLYLSCVGLTNGSRIANWFIRLAHRSRLKLLMLNDAVIGMLGLLFYFIISLGLHWHTCVQLLFGSVQSVNVMLFPTGVLLTGCSIHLSQKWLHPQPVKHLENDQASYDSVALNFILLSVFSLFAMMSSRTVTFSLLLLTILLPASVFLLFWAIHRLVFAGSENPAFAACWLTRSIRRGLFGGPLLTVLVLWFEPVLSGCALLGCTTLYSTCIGVLIESRNASANSPITSDRCSSTLASNTFPLQLSDGLGCPHLRSALCSRRTKLRFELIVLLQGFISLGMLPIVRYCIVAGAWTKPSFPIFGTFALAFLLLGQISADRRTKEVCGRSRTSAYQSMCWCLRDAFFPDVLDRVLFY</sequence>
<feature type="transmembrane region" description="Helical" evidence="1">
    <location>
        <begin position="115"/>
        <end position="132"/>
    </location>
</feature>
<feature type="transmembrane region" description="Helical" evidence="1">
    <location>
        <begin position="431"/>
        <end position="449"/>
    </location>
</feature>
<reference evidence="2" key="1">
    <citation type="submission" date="2019-05" db="EMBL/GenBank/DDBJ databases">
        <title>Annotation for the trematode Paragonimus heterotremus.</title>
        <authorList>
            <person name="Choi Y.-J."/>
        </authorList>
    </citation>
    <scope>NUCLEOTIDE SEQUENCE</scope>
    <source>
        <strain evidence="2">LC</strain>
    </source>
</reference>
<evidence type="ECO:0000313" key="3">
    <source>
        <dbReference type="Proteomes" id="UP000748531"/>
    </source>
</evidence>
<keyword evidence="1" id="KW-0472">Membrane</keyword>
<feature type="transmembrane region" description="Helical" evidence="1">
    <location>
        <begin position="532"/>
        <end position="550"/>
    </location>
</feature>
<evidence type="ECO:0000256" key="1">
    <source>
        <dbReference type="SAM" id="Phobius"/>
    </source>
</evidence>
<feature type="transmembrane region" description="Helical" evidence="1">
    <location>
        <begin position="366"/>
        <end position="386"/>
    </location>
</feature>
<feature type="transmembrane region" description="Helical" evidence="1">
    <location>
        <begin position="263"/>
        <end position="282"/>
    </location>
</feature>
<dbReference type="EMBL" id="LUCH01003514">
    <property type="protein sequence ID" value="KAF5400044.1"/>
    <property type="molecule type" value="Genomic_DNA"/>
</dbReference>
<comment type="caution">
    <text evidence="2">The sequence shown here is derived from an EMBL/GenBank/DDBJ whole genome shotgun (WGS) entry which is preliminary data.</text>
</comment>
<dbReference type="OrthoDB" id="10254455at2759"/>
<feature type="transmembrane region" description="Helical" evidence="1">
    <location>
        <begin position="27"/>
        <end position="47"/>
    </location>
</feature>
<protein>
    <submittedName>
        <fullName evidence="2">Uncharacterized protein</fullName>
    </submittedName>
</protein>
<dbReference type="AlphaFoldDB" id="A0A8J4WHJ9"/>
<feature type="transmembrane region" description="Helical" evidence="1">
    <location>
        <begin position="59"/>
        <end position="78"/>
    </location>
</feature>
<keyword evidence="3" id="KW-1185">Reference proteome</keyword>
<feature type="transmembrane region" description="Helical" evidence="1">
    <location>
        <begin position="502"/>
        <end position="526"/>
    </location>
</feature>
<name>A0A8J4WHJ9_9TREM</name>
<accession>A0A8J4WHJ9</accession>
<organism evidence="2 3">
    <name type="scientific">Paragonimus heterotremus</name>
    <dbReference type="NCBI Taxonomy" id="100268"/>
    <lineage>
        <taxon>Eukaryota</taxon>
        <taxon>Metazoa</taxon>
        <taxon>Spiralia</taxon>
        <taxon>Lophotrochozoa</taxon>
        <taxon>Platyhelminthes</taxon>
        <taxon>Trematoda</taxon>
        <taxon>Digenea</taxon>
        <taxon>Plagiorchiida</taxon>
        <taxon>Troglotremata</taxon>
        <taxon>Troglotrematidae</taxon>
        <taxon>Paragonimus</taxon>
    </lineage>
</organism>
<dbReference type="Proteomes" id="UP000748531">
    <property type="component" value="Unassembled WGS sequence"/>
</dbReference>
<evidence type="ECO:0000313" key="2">
    <source>
        <dbReference type="EMBL" id="KAF5400044.1"/>
    </source>
</evidence>
<keyword evidence="1" id="KW-1133">Transmembrane helix</keyword>
<gene>
    <name evidence="2" type="ORF">PHET_06429</name>
</gene>
<feature type="transmembrane region" description="Helical" evidence="1">
    <location>
        <begin position="224"/>
        <end position="242"/>
    </location>
</feature>
<proteinExistence type="predicted"/>
<feature type="transmembrane region" description="Helical" evidence="1">
    <location>
        <begin position="144"/>
        <end position="162"/>
    </location>
</feature>
<keyword evidence="1" id="KW-0812">Transmembrane</keyword>